<keyword evidence="4" id="KW-0119">Carbohydrate metabolism</keyword>
<dbReference type="EMBL" id="AP014569">
    <property type="protein sequence ID" value="BAO82955.1"/>
    <property type="molecule type" value="Genomic_DNA"/>
</dbReference>
<dbReference type="InterPro" id="IPR023214">
    <property type="entry name" value="HAD_sf"/>
</dbReference>
<dbReference type="SFLD" id="SFLDG01129">
    <property type="entry name" value="C1.5:_HAD__Beta-PGM__Phosphata"/>
    <property type="match status" value="1"/>
</dbReference>
<dbReference type="Pfam" id="PF13419">
    <property type="entry name" value="HAD_2"/>
    <property type="match status" value="1"/>
</dbReference>
<dbReference type="GO" id="GO:0005829">
    <property type="term" value="C:cytosol"/>
    <property type="evidence" value="ECO:0007669"/>
    <property type="project" value="TreeGrafter"/>
</dbReference>
<dbReference type="HOGENOM" id="CLU_045011_19_1_4"/>
<dbReference type="Proteomes" id="UP000066014">
    <property type="component" value="Chromosome"/>
</dbReference>
<dbReference type="STRING" id="1458426.SMCB_0727"/>
<dbReference type="PANTHER" id="PTHR43434">
    <property type="entry name" value="PHOSPHOGLYCOLATE PHOSPHATASE"/>
    <property type="match status" value="1"/>
</dbReference>
<dbReference type="InterPro" id="IPR006439">
    <property type="entry name" value="HAD-SF_hydro_IA"/>
</dbReference>
<evidence type="ECO:0000313" key="5">
    <source>
        <dbReference type="EMBL" id="BAO82955.1"/>
    </source>
</evidence>
<reference evidence="5 6" key="1">
    <citation type="journal article" date="2014" name="Nat. Commun.">
        <title>Physiological and genomic features of highly alkaliphilic hydrogen-utilizing Betaproteobacteria from a continental serpentinizing site.</title>
        <authorList>
            <person name="Suzuki S."/>
            <person name="Kuenen J.G."/>
            <person name="Schipper K."/>
            <person name="van der Velde S."/>
            <person name="Ishii S."/>
            <person name="Wu A."/>
            <person name="Sorokin D.Y."/>
            <person name="Tenney A."/>
            <person name="Meng X.Y."/>
            <person name="Morrill P.L."/>
            <person name="Kamagata Y."/>
            <person name="Muyzer G."/>
            <person name="Nealson K.H."/>
        </authorList>
    </citation>
    <scope>NUCLEOTIDE SEQUENCE [LARGE SCALE GENOMIC DNA]</scope>
    <source>
        <strain evidence="5 6">B1</strain>
    </source>
</reference>
<sequence>MKFAHVRAVLFDLDGTLIDSAPDLAWAADQLRRTRGLEPLPLAHYRPAVGAGARGLIHAALGLGPEHPEFDALKHEFFDTYQGCMHQRTQAFEQVNETVAALLQYGMAWAVVTNKIERFALPITAALPLFASAGTVIGGDTTAHPKPHPAPLLEAARRLGCAPAHCIYVGDDRRDIEAGRAAGMATVAALYGYIGHADDPHTWGADAAIHAPLELLNFLQSGVH</sequence>
<dbReference type="Gene3D" id="1.10.150.240">
    <property type="entry name" value="Putative phosphatase, domain 2"/>
    <property type="match status" value="1"/>
</dbReference>
<dbReference type="RefSeq" id="WP_045535133.1">
    <property type="nucleotide sequence ID" value="NZ_AP014569.1"/>
</dbReference>
<evidence type="ECO:0000256" key="1">
    <source>
        <dbReference type="ARBA" id="ARBA00022723"/>
    </source>
</evidence>
<dbReference type="InterPro" id="IPR041492">
    <property type="entry name" value="HAD_2"/>
</dbReference>
<gene>
    <name evidence="5" type="ORF">SMCB_0727</name>
</gene>
<dbReference type="PANTHER" id="PTHR43434:SF23">
    <property type="entry name" value="PHOSPHOGLYCOLATE PHOSPHATASE"/>
    <property type="match status" value="1"/>
</dbReference>
<name>A0A060NNL6_9BURK</name>
<dbReference type="OrthoDB" id="9776368at2"/>
<proteinExistence type="predicted"/>
<dbReference type="SUPFAM" id="SSF56784">
    <property type="entry name" value="HAD-like"/>
    <property type="match status" value="1"/>
</dbReference>
<protein>
    <submittedName>
        <fullName evidence="5">Predicted phosphatase</fullName>
    </submittedName>
</protein>
<dbReference type="InterPro" id="IPR036412">
    <property type="entry name" value="HAD-like_sf"/>
</dbReference>
<accession>A0A060NNL6</accession>
<organism evidence="5 6">
    <name type="scientific">Serpentinimonas maccroryi</name>
    <dbReference type="NCBI Taxonomy" id="1458426"/>
    <lineage>
        <taxon>Bacteria</taxon>
        <taxon>Pseudomonadati</taxon>
        <taxon>Pseudomonadota</taxon>
        <taxon>Betaproteobacteria</taxon>
        <taxon>Burkholderiales</taxon>
        <taxon>Comamonadaceae</taxon>
        <taxon>Serpentinimonas</taxon>
    </lineage>
</organism>
<evidence type="ECO:0000256" key="2">
    <source>
        <dbReference type="ARBA" id="ARBA00022801"/>
    </source>
</evidence>
<keyword evidence="6" id="KW-1185">Reference proteome</keyword>
<dbReference type="InterPro" id="IPR023198">
    <property type="entry name" value="PGP-like_dom2"/>
</dbReference>
<dbReference type="Gene3D" id="3.40.50.1000">
    <property type="entry name" value="HAD superfamily/HAD-like"/>
    <property type="match status" value="1"/>
</dbReference>
<dbReference type="KEGG" id="cbab:SMCB_0727"/>
<evidence type="ECO:0000256" key="3">
    <source>
        <dbReference type="ARBA" id="ARBA00022842"/>
    </source>
</evidence>
<keyword evidence="1" id="KW-0479">Metal-binding</keyword>
<dbReference type="GO" id="GO:0046872">
    <property type="term" value="F:metal ion binding"/>
    <property type="evidence" value="ECO:0007669"/>
    <property type="project" value="UniProtKB-KW"/>
</dbReference>
<dbReference type="InterPro" id="IPR050155">
    <property type="entry name" value="HAD-like_hydrolase_sf"/>
</dbReference>
<dbReference type="NCBIfam" id="TIGR01509">
    <property type="entry name" value="HAD-SF-IA-v3"/>
    <property type="match status" value="1"/>
</dbReference>
<evidence type="ECO:0000313" key="6">
    <source>
        <dbReference type="Proteomes" id="UP000066014"/>
    </source>
</evidence>
<keyword evidence="3" id="KW-0460">Magnesium</keyword>
<dbReference type="GO" id="GO:0006281">
    <property type="term" value="P:DNA repair"/>
    <property type="evidence" value="ECO:0007669"/>
    <property type="project" value="TreeGrafter"/>
</dbReference>
<dbReference type="NCBIfam" id="TIGR01549">
    <property type="entry name" value="HAD-SF-IA-v1"/>
    <property type="match status" value="1"/>
</dbReference>
<dbReference type="AlphaFoldDB" id="A0A060NNL6"/>
<keyword evidence="2" id="KW-0378">Hydrolase</keyword>
<evidence type="ECO:0000256" key="4">
    <source>
        <dbReference type="ARBA" id="ARBA00023277"/>
    </source>
</evidence>
<dbReference type="SFLD" id="SFLDS00003">
    <property type="entry name" value="Haloacid_Dehalogenase"/>
    <property type="match status" value="1"/>
</dbReference>
<dbReference type="GO" id="GO:0008967">
    <property type="term" value="F:phosphoglycolate phosphatase activity"/>
    <property type="evidence" value="ECO:0007669"/>
    <property type="project" value="TreeGrafter"/>
</dbReference>